<dbReference type="Proteomes" id="UP000179807">
    <property type="component" value="Unassembled WGS sequence"/>
</dbReference>
<proteinExistence type="predicted"/>
<sequence>MQNASQRNNYLQHILNRVSSYICNEKLSDSIFVGTSMPVPSGWSFMSDSELIRQFYIHGYDSVDQILEQKGSILDHFGSSIPSREWLQNRRDLLIFEINSLIPENYHFKDEIDIENLNTQQNLNRESKNDCQIDVNEKLNFEVFNFDDSSNNDFPDSNRPDSNSIIDDNDQNDQLDIEDDQDAFPNFGCVDSKNDKLKKDYNNRKSKQISFEKLFQFAANVKRNCLTRSEKLLILRFLFLRGFPIFKLDLSLKIFTKNLNFQNVRKKAIKKFVVDILSICAFFLPLPNIDIKPAKSYIRPLSRNRIINQNEKKSRKRKKIKCNTETRNEIDFSHQTQKNSFENKKGNENEDEDENENEREYNRDSTFDDQFDNHELNHEIKYEYEKCMKDKYAWIPSSAFYSLASSLKVLSECSFICFSRQIYPIDFPIWKYDMPPWWKSVHDFAFFNITAMFGLFPTTFMADLIYPENERDKILVIRARELMFFDPVQCKSSEIFPYLKFLTNIDFLLSKIEYLNKKYSSIVKQITSLNKIRGMINYPSFFDLNIATKIRNLYFPLNSDSLYENDYKMILFRRKEDENVPFFKWFEFLPLFKATYDIHPIDSIQPICRNQKLIDLTYIQIYEKYFLYHQEKKSRNQNYQHETDNDDEEIQVINDFKSFNDYFKRVFEDKNRLTFDHNNYLQQNSEKNDFIPIVLNEITVSTLKTGFEKNVIIASDTKAILIKFSASGTFEKPVFTFSANNEVFPTVSSNEFSVAFQRLQREIVKLYSQDNSSPLWPDISPFSFFQIPLLPNISKYYARTLLDD</sequence>
<name>A0A1J4JCX5_9EUKA</name>
<feature type="compositionally biased region" description="Low complexity" evidence="1">
    <location>
        <begin position="149"/>
        <end position="166"/>
    </location>
</feature>
<reference evidence="2" key="1">
    <citation type="submission" date="2016-10" db="EMBL/GenBank/DDBJ databases">
        <authorList>
            <person name="Benchimol M."/>
            <person name="Almeida L.G."/>
            <person name="Vasconcelos A.T."/>
            <person name="Perreira-Neves A."/>
            <person name="Rosa I.A."/>
            <person name="Tasca T."/>
            <person name="Bogo M.R."/>
            <person name="de Souza W."/>
        </authorList>
    </citation>
    <scope>NUCLEOTIDE SEQUENCE [LARGE SCALE GENOMIC DNA]</scope>
    <source>
        <strain evidence="2">K</strain>
    </source>
</reference>
<accession>A0A1J4JCX5</accession>
<evidence type="ECO:0000313" key="2">
    <source>
        <dbReference type="EMBL" id="OHS95124.1"/>
    </source>
</evidence>
<dbReference type="AlphaFoldDB" id="A0A1J4JCX5"/>
<evidence type="ECO:0000313" key="3">
    <source>
        <dbReference type="Proteomes" id="UP000179807"/>
    </source>
</evidence>
<comment type="caution">
    <text evidence="2">The sequence shown here is derived from an EMBL/GenBank/DDBJ whole genome shotgun (WGS) entry which is preliminary data.</text>
</comment>
<organism evidence="2 3">
    <name type="scientific">Tritrichomonas foetus</name>
    <dbReference type="NCBI Taxonomy" id="1144522"/>
    <lineage>
        <taxon>Eukaryota</taxon>
        <taxon>Metamonada</taxon>
        <taxon>Parabasalia</taxon>
        <taxon>Tritrichomonadida</taxon>
        <taxon>Tritrichomonadidae</taxon>
        <taxon>Tritrichomonas</taxon>
    </lineage>
</organism>
<dbReference type="EMBL" id="MLAK01001261">
    <property type="protein sequence ID" value="OHS95124.1"/>
    <property type="molecule type" value="Genomic_DNA"/>
</dbReference>
<feature type="region of interest" description="Disordered" evidence="1">
    <location>
        <begin position="149"/>
        <end position="172"/>
    </location>
</feature>
<feature type="region of interest" description="Disordered" evidence="1">
    <location>
        <begin position="333"/>
        <end position="369"/>
    </location>
</feature>
<protein>
    <submittedName>
        <fullName evidence="2">Uncharacterized protein</fullName>
    </submittedName>
</protein>
<gene>
    <name evidence="2" type="ORF">TRFO_38642</name>
</gene>
<dbReference type="RefSeq" id="XP_068348261.1">
    <property type="nucleotide sequence ID" value="XM_068512172.1"/>
</dbReference>
<feature type="compositionally biased region" description="Basic and acidic residues" evidence="1">
    <location>
        <begin position="358"/>
        <end position="369"/>
    </location>
</feature>
<dbReference type="VEuPathDB" id="TrichDB:TRFO_38642"/>
<evidence type="ECO:0000256" key="1">
    <source>
        <dbReference type="SAM" id="MobiDB-lite"/>
    </source>
</evidence>
<dbReference type="GeneID" id="94846876"/>
<keyword evidence="3" id="KW-1185">Reference proteome</keyword>